<comment type="subcellular location">
    <subcellularLocation>
        <location evidence="1">Secreted</location>
    </subcellularLocation>
</comment>
<protein>
    <submittedName>
        <fullName evidence="8">Uncharacterized protein LOC105229530</fullName>
    </submittedName>
</protein>
<keyword evidence="5" id="KW-0732">Signal</keyword>
<evidence type="ECO:0000259" key="6">
    <source>
        <dbReference type="SMART" id="SM00039"/>
    </source>
</evidence>
<dbReference type="RefSeq" id="XP_011208173.2">
    <property type="nucleotide sequence ID" value="XM_011209871.4"/>
</dbReference>
<evidence type="ECO:0000256" key="2">
    <source>
        <dbReference type="ARBA" id="ARBA00022525"/>
    </source>
</evidence>
<dbReference type="InterPro" id="IPR018446">
    <property type="entry name" value="Corticotropin-releasing_fac_CS"/>
</dbReference>
<evidence type="ECO:0000256" key="3">
    <source>
        <dbReference type="ARBA" id="ARBA00022702"/>
    </source>
</evidence>
<name>A0A6I9VEL6_BACDO</name>
<feature type="domain" description="Corticotropin-releasing factor" evidence="6">
    <location>
        <begin position="55"/>
        <end position="98"/>
    </location>
</feature>
<feature type="compositionally biased region" description="Polar residues" evidence="4">
    <location>
        <begin position="239"/>
        <end position="254"/>
    </location>
</feature>
<organism evidence="7 8">
    <name type="scientific">Bactrocera dorsalis</name>
    <name type="common">Oriental fruit fly</name>
    <name type="synonym">Dacus dorsalis</name>
    <dbReference type="NCBI Taxonomy" id="27457"/>
    <lineage>
        <taxon>Eukaryota</taxon>
        <taxon>Metazoa</taxon>
        <taxon>Ecdysozoa</taxon>
        <taxon>Arthropoda</taxon>
        <taxon>Hexapoda</taxon>
        <taxon>Insecta</taxon>
        <taxon>Pterygota</taxon>
        <taxon>Neoptera</taxon>
        <taxon>Endopterygota</taxon>
        <taxon>Diptera</taxon>
        <taxon>Brachycera</taxon>
        <taxon>Muscomorpha</taxon>
        <taxon>Tephritoidea</taxon>
        <taxon>Tephritidae</taxon>
        <taxon>Bactrocera</taxon>
        <taxon>Bactrocera</taxon>
    </lineage>
</organism>
<gene>
    <name evidence="8" type="primary">LOC105229530</name>
</gene>
<proteinExistence type="predicted"/>
<reference evidence="7" key="1">
    <citation type="submission" date="2025-05" db="UniProtKB">
        <authorList>
            <consortium name="RefSeq"/>
        </authorList>
    </citation>
    <scope>NUCLEOTIDE SEQUENCE [LARGE SCALE GENOMIC DNA]</scope>
</reference>
<dbReference type="Pfam" id="PF00473">
    <property type="entry name" value="CRF"/>
    <property type="match status" value="1"/>
</dbReference>
<dbReference type="GeneID" id="105229530"/>
<evidence type="ECO:0000313" key="7">
    <source>
        <dbReference type="Proteomes" id="UP001652620"/>
    </source>
</evidence>
<dbReference type="OrthoDB" id="6418774at2759"/>
<keyword evidence="3" id="KW-0372">Hormone</keyword>
<feature type="chain" id="PRO_5045388990" evidence="5">
    <location>
        <begin position="24"/>
        <end position="304"/>
    </location>
</feature>
<evidence type="ECO:0000256" key="4">
    <source>
        <dbReference type="SAM" id="MobiDB-lite"/>
    </source>
</evidence>
<dbReference type="PROSITE" id="PS00511">
    <property type="entry name" value="CRF"/>
    <property type="match status" value="1"/>
</dbReference>
<reference evidence="8" key="2">
    <citation type="submission" date="2025-08" db="UniProtKB">
        <authorList>
            <consortium name="RefSeq"/>
        </authorList>
    </citation>
    <scope>IDENTIFICATION</scope>
    <source>
        <tissue evidence="8">Adult</tissue>
    </source>
</reference>
<feature type="region of interest" description="Disordered" evidence="4">
    <location>
        <begin position="214"/>
        <end position="254"/>
    </location>
</feature>
<keyword evidence="7" id="KW-1185">Reference proteome</keyword>
<feature type="signal peptide" evidence="5">
    <location>
        <begin position="1"/>
        <end position="23"/>
    </location>
</feature>
<evidence type="ECO:0000313" key="8">
    <source>
        <dbReference type="RefSeq" id="XP_011208173.2"/>
    </source>
</evidence>
<dbReference type="Proteomes" id="UP001652620">
    <property type="component" value="Chromosome 2"/>
</dbReference>
<accession>A0A6I9VEL6</accession>
<dbReference type="InterPro" id="IPR000187">
    <property type="entry name" value="CRF"/>
</dbReference>
<evidence type="ECO:0000256" key="1">
    <source>
        <dbReference type="ARBA" id="ARBA00004613"/>
    </source>
</evidence>
<dbReference type="SMART" id="SM00039">
    <property type="entry name" value="CRF"/>
    <property type="match status" value="1"/>
</dbReference>
<evidence type="ECO:0000256" key="5">
    <source>
        <dbReference type="SAM" id="SignalP"/>
    </source>
</evidence>
<sequence length="304" mass="34720">MKAATRLCPIIVLICAARLVCTAQQRYHHSSIVGYPLDYADVKLIQKDFSLDKRNKPSLSIVNPLDVLRQRLLLEIARRQMKENTRQVELNRAILKNVGKRMLNNDGDSSYKLPLQEQQQFEYSLKHIPYPQQMYTYRAPQYDQQSQFQLQPLWQPHYTNQLEYTPDVSIYDYLHEPAHIYNTVLGATESKGNLDGQTTSWYIDALENGAEEGDANIYNTKGNELTSERRIQDKGTGGDSSSTNVDSIPSGGTLSKNVSDKVHLAALEDNVLANGADKERNVDNADYHLRYFYGVPKKHHNMKK</sequence>
<keyword evidence="2" id="KW-0964">Secreted</keyword>